<dbReference type="OrthoDB" id="5500612at2"/>
<dbReference type="InterPro" id="IPR005135">
    <property type="entry name" value="Endo/exonuclease/phosphatase"/>
</dbReference>
<dbReference type="PRINTS" id="PR00130">
    <property type="entry name" value="DNASEI"/>
</dbReference>
<organism evidence="6 7">
    <name type="scientific">Blastopirellula marina DSM 3645</name>
    <dbReference type="NCBI Taxonomy" id="314230"/>
    <lineage>
        <taxon>Bacteria</taxon>
        <taxon>Pseudomonadati</taxon>
        <taxon>Planctomycetota</taxon>
        <taxon>Planctomycetia</taxon>
        <taxon>Pirellulales</taxon>
        <taxon>Pirellulaceae</taxon>
        <taxon>Blastopirellula</taxon>
    </lineage>
</organism>
<dbReference type="SMART" id="SM00476">
    <property type="entry name" value="DNaseIc"/>
    <property type="match status" value="1"/>
</dbReference>
<dbReference type="GO" id="GO:0006308">
    <property type="term" value="P:DNA catabolic process"/>
    <property type="evidence" value="ECO:0007669"/>
    <property type="project" value="InterPro"/>
</dbReference>
<evidence type="ECO:0000256" key="1">
    <source>
        <dbReference type="ARBA" id="ARBA00007359"/>
    </source>
</evidence>
<dbReference type="PANTHER" id="PTHR11371">
    <property type="entry name" value="DEOXYRIBONUCLEASE"/>
    <property type="match status" value="1"/>
</dbReference>
<keyword evidence="4" id="KW-0732">Signal</keyword>
<evidence type="ECO:0000256" key="3">
    <source>
        <dbReference type="ARBA" id="ARBA00022801"/>
    </source>
</evidence>
<evidence type="ECO:0000256" key="4">
    <source>
        <dbReference type="SAM" id="SignalP"/>
    </source>
</evidence>
<proteinExistence type="inferred from homology"/>
<dbReference type="STRING" id="314230.DSM3645_01375"/>
<dbReference type="GO" id="GO:0016787">
    <property type="term" value="F:hydrolase activity"/>
    <property type="evidence" value="ECO:0007669"/>
    <property type="project" value="UniProtKB-KW"/>
</dbReference>
<dbReference type="SUPFAM" id="SSF56219">
    <property type="entry name" value="DNase I-like"/>
    <property type="match status" value="1"/>
</dbReference>
<sequence>MRAAILSFLAFIFGLACATGCNVEQLEKVAAEIAQQQNQQAQAPASGTTTGGATAAPTGDKIRIASFNIQVFGQSKMNKPEVMQVLTEIVRKFDVVAIQELRSSEQDVIPRFLQMINSTGRNYDSIVGPRLGRSSSKEQYVFLYDKNRIAVEPDSVFTINDPSDLLHREPLVASFHAIGADRSRVPFRFTLINIHTDPDETDEELDALGEVYQLVRYSGPEDDVILLGDLNVSYKKLGALGKVPGITWTVSDEATNTLRKSSYDNLVFIAADTREFTGVAEVYDTEKEFRLTRDQAMDVSDHLPVWGEFSAYEAGPSAIASGSAAPVR</sequence>
<feature type="signal peptide" evidence="4">
    <location>
        <begin position="1"/>
        <end position="18"/>
    </location>
</feature>
<dbReference type="Gene3D" id="3.60.10.10">
    <property type="entry name" value="Endonuclease/exonuclease/phosphatase"/>
    <property type="match status" value="1"/>
</dbReference>
<feature type="domain" description="Endonuclease/exonuclease/phosphatase" evidence="5">
    <location>
        <begin position="65"/>
        <end position="232"/>
    </location>
</feature>
<dbReference type="CDD" id="cd10282">
    <property type="entry name" value="DNase1"/>
    <property type="match status" value="1"/>
</dbReference>
<dbReference type="AlphaFoldDB" id="A3ZMZ4"/>
<dbReference type="GO" id="GO:0004536">
    <property type="term" value="F:DNA nuclease activity"/>
    <property type="evidence" value="ECO:0007669"/>
    <property type="project" value="InterPro"/>
</dbReference>
<dbReference type="RefSeq" id="WP_002650165.1">
    <property type="nucleotide sequence ID" value="NZ_AANZ01000002.1"/>
</dbReference>
<dbReference type="Pfam" id="PF03372">
    <property type="entry name" value="Exo_endo_phos"/>
    <property type="match status" value="1"/>
</dbReference>
<protein>
    <submittedName>
        <fullName evidence="6">Deoxyribonuclease gamma (Precursor)</fullName>
    </submittedName>
</protein>
<gene>
    <name evidence="6" type="ORF">DSM3645_01375</name>
</gene>
<accession>A3ZMZ4</accession>
<dbReference type="EMBL" id="AANZ01000002">
    <property type="protein sequence ID" value="EAQ82323.1"/>
    <property type="molecule type" value="Genomic_DNA"/>
</dbReference>
<comment type="similarity">
    <text evidence="1">Belongs to the DNase I family.</text>
</comment>
<feature type="chain" id="PRO_5002663539" evidence="4">
    <location>
        <begin position="19"/>
        <end position="328"/>
    </location>
</feature>
<evidence type="ECO:0000259" key="5">
    <source>
        <dbReference type="Pfam" id="PF03372"/>
    </source>
</evidence>
<dbReference type="Proteomes" id="UP000004358">
    <property type="component" value="Unassembled WGS sequence"/>
</dbReference>
<keyword evidence="2" id="KW-0540">Nuclease</keyword>
<dbReference type="PANTHER" id="PTHR11371:SF31">
    <property type="entry name" value="EXTRACELLULAR NUCLEASE"/>
    <property type="match status" value="1"/>
</dbReference>
<keyword evidence="3" id="KW-0378">Hydrolase</keyword>
<dbReference type="HOGENOM" id="CLU_043335_2_0_0"/>
<comment type="caution">
    <text evidence="6">The sequence shown here is derived from an EMBL/GenBank/DDBJ whole genome shotgun (WGS) entry which is preliminary data.</text>
</comment>
<evidence type="ECO:0000256" key="2">
    <source>
        <dbReference type="ARBA" id="ARBA00022722"/>
    </source>
</evidence>
<dbReference type="InterPro" id="IPR036691">
    <property type="entry name" value="Endo/exonu/phosph_ase_sf"/>
</dbReference>
<evidence type="ECO:0000313" key="6">
    <source>
        <dbReference type="EMBL" id="EAQ82323.1"/>
    </source>
</evidence>
<evidence type="ECO:0000313" key="7">
    <source>
        <dbReference type="Proteomes" id="UP000004358"/>
    </source>
</evidence>
<dbReference type="PROSITE" id="PS51257">
    <property type="entry name" value="PROKAR_LIPOPROTEIN"/>
    <property type="match status" value="1"/>
</dbReference>
<name>A3ZMZ4_9BACT</name>
<reference evidence="6 7" key="1">
    <citation type="submission" date="2006-02" db="EMBL/GenBank/DDBJ databases">
        <authorList>
            <person name="Amann R."/>
            <person name="Ferriera S."/>
            <person name="Johnson J."/>
            <person name="Kravitz S."/>
            <person name="Halpern A."/>
            <person name="Remington K."/>
            <person name="Beeson K."/>
            <person name="Tran B."/>
            <person name="Rogers Y.-H."/>
            <person name="Friedman R."/>
            <person name="Venter J.C."/>
        </authorList>
    </citation>
    <scope>NUCLEOTIDE SEQUENCE [LARGE SCALE GENOMIC DNA]</scope>
    <source>
        <strain evidence="6 7">DSM 3645</strain>
    </source>
</reference>
<dbReference type="InterPro" id="IPR016202">
    <property type="entry name" value="DNase_I"/>
</dbReference>